<feature type="coiled-coil region" evidence="7">
    <location>
        <begin position="482"/>
        <end position="516"/>
    </location>
</feature>
<dbReference type="Gene3D" id="3.40.50.970">
    <property type="match status" value="1"/>
</dbReference>
<dbReference type="NCBIfam" id="TIGR00239">
    <property type="entry name" value="2oxo_dh_E1"/>
    <property type="match status" value="1"/>
</dbReference>
<dbReference type="PANTHER" id="PTHR23152">
    <property type="entry name" value="2-OXOGLUTARATE DEHYDROGENASE"/>
    <property type="match status" value="1"/>
</dbReference>
<feature type="domain" description="Transketolase-like pyrimidine-binding" evidence="8">
    <location>
        <begin position="582"/>
        <end position="778"/>
    </location>
</feature>
<dbReference type="GO" id="GO:0006099">
    <property type="term" value="P:tricarboxylic acid cycle"/>
    <property type="evidence" value="ECO:0007669"/>
    <property type="project" value="TreeGrafter"/>
</dbReference>
<dbReference type="SUPFAM" id="SSF52518">
    <property type="entry name" value="Thiamin diphosphate-binding fold (THDP-binding)"/>
    <property type="match status" value="2"/>
</dbReference>
<dbReference type="EC" id="1.2.4.2" evidence="2"/>
<keyword evidence="7" id="KW-0175">Coiled coil</keyword>
<keyword evidence="10" id="KW-1185">Reference proteome</keyword>
<dbReference type="GO" id="GO:0004591">
    <property type="term" value="F:oxoglutarate dehydrogenase (succinyl-transferring) activity"/>
    <property type="evidence" value="ECO:0007669"/>
    <property type="project" value="UniProtKB-EC"/>
</dbReference>
<evidence type="ECO:0000256" key="3">
    <source>
        <dbReference type="ARBA" id="ARBA00023002"/>
    </source>
</evidence>
<dbReference type="Proteomes" id="UP000199008">
    <property type="component" value="Unassembled WGS sequence"/>
</dbReference>
<evidence type="ECO:0000259" key="8">
    <source>
        <dbReference type="SMART" id="SM00861"/>
    </source>
</evidence>
<dbReference type="InterPro" id="IPR042179">
    <property type="entry name" value="KGD_C_sf"/>
</dbReference>
<gene>
    <name evidence="9" type="ORF">SAMN05216216_10454</name>
</gene>
<evidence type="ECO:0000256" key="6">
    <source>
        <dbReference type="ARBA" id="ARBA00051911"/>
    </source>
</evidence>
<dbReference type="Gene3D" id="3.40.50.11610">
    <property type="entry name" value="Multifunctional 2-oxoglutarate metabolism enzyme, C-terminal domain"/>
    <property type="match status" value="1"/>
</dbReference>
<dbReference type="InterPro" id="IPR001017">
    <property type="entry name" value="DH_E1"/>
</dbReference>
<organism evidence="9 10">
    <name type="scientific">Lacicoccus qingdaonensis</name>
    <dbReference type="NCBI Taxonomy" id="576118"/>
    <lineage>
        <taxon>Bacteria</taxon>
        <taxon>Bacillati</taxon>
        <taxon>Bacillota</taxon>
        <taxon>Bacilli</taxon>
        <taxon>Bacillales</taxon>
        <taxon>Salinicoccaceae</taxon>
        <taxon>Lacicoccus</taxon>
    </lineage>
</organism>
<dbReference type="InterPro" id="IPR031717">
    <property type="entry name" value="ODO-1/KGD_C"/>
</dbReference>
<dbReference type="InterPro" id="IPR029061">
    <property type="entry name" value="THDP-binding"/>
</dbReference>
<name>A0A1G9CG00_9BACL</name>
<dbReference type="Pfam" id="PF00676">
    <property type="entry name" value="E1_dh"/>
    <property type="match status" value="1"/>
</dbReference>
<dbReference type="Pfam" id="PF16870">
    <property type="entry name" value="OxoGdeHyase_C"/>
    <property type="match status" value="1"/>
</dbReference>
<dbReference type="NCBIfam" id="NF008907">
    <property type="entry name" value="PRK12270.1"/>
    <property type="match status" value="1"/>
</dbReference>
<evidence type="ECO:0000256" key="7">
    <source>
        <dbReference type="SAM" id="Coils"/>
    </source>
</evidence>
<comment type="catalytic activity">
    <reaction evidence="6">
        <text>N(6)-[(R)-lipoyl]-L-lysyl-[protein] + 2-oxoglutarate + H(+) = N(6)-[(R)-S(8)-succinyldihydrolipoyl]-L-lysyl-[protein] + CO2</text>
        <dbReference type="Rhea" id="RHEA:12188"/>
        <dbReference type="Rhea" id="RHEA-COMP:10474"/>
        <dbReference type="Rhea" id="RHEA-COMP:20092"/>
        <dbReference type="ChEBI" id="CHEBI:15378"/>
        <dbReference type="ChEBI" id="CHEBI:16526"/>
        <dbReference type="ChEBI" id="CHEBI:16810"/>
        <dbReference type="ChEBI" id="CHEBI:83099"/>
        <dbReference type="ChEBI" id="CHEBI:83120"/>
        <dbReference type="EC" id="1.2.4.2"/>
    </reaction>
</comment>
<dbReference type="PIRSF" id="PIRSF000157">
    <property type="entry name" value="Oxoglu_dh_E1"/>
    <property type="match status" value="1"/>
</dbReference>
<dbReference type="Pfam" id="PF02779">
    <property type="entry name" value="Transket_pyr"/>
    <property type="match status" value="1"/>
</dbReference>
<proteinExistence type="predicted"/>
<evidence type="ECO:0000256" key="4">
    <source>
        <dbReference type="ARBA" id="ARBA00023052"/>
    </source>
</evidence>
<reference evidence="10" key="1">
    <citation type="submission" date="2016-10" db="EMBL/GenBank/DDBJ databases">
        <authorList>
            <person name="Varghese N."/>
            <person name="Submissions S."/>
        </authorList>
    </citation>
    <scope>NUCLEOTIDE SEQUENCE [LARGE SCALE GENOMIC DNA]</scope>
    <source>
        <strain evidence="10">CGMCC 1.8895</strain>
    </source>
</reference>
<dbReference type="GO" id="GO:0030976">
    <property type="term" value="F:thiamine pyrophosphate binding"/>
    <property type="evidence" value="ECO:0007669"/>
    <property type="project" value="InterPro"/>
</dbReference>
<dbReference type="AlphaFoldDB" id="A0A1G9CG00"/>
<dbReference type="OrthoDB" id="9759785at2"/>
<evidence type="ECO:0000256" key="2">
    <source>
        <dbReference type="ARBA" id="ARBA00012280"/>
    </source>
</evidence>
<dbReference type="SMART" id="SM00861">
    <property type="entry name" value="Transket_pyr"/>
    <property type="match status" value="1"/>
</dbReference>
<dbReference type="RefSeq" id="WP_092984802.1">
    <property type="nucleotide sequence ID" value="NZ_FNFY01000004.1"/>
</dbReference>
<sequence length="928" mass="105329">MEGKAYEEAPMRFGMNLGLLLDIHDSYLENPNNVSDEMRTLFENLGTSQDGSLSQDAKQNVKGMLRLLDEIRLFGHLEADIYPVYEPEIKNKPSLDFKEHGISDELLKNVPASLVSPHLGSLYDNASEAFNHLYEVYTGPIAYQFMHINDSKERQWLKETIENQDEVNLKSDEKIELFKVLSKVEGFEKYLHKNFVGAKRFSIEGLDTMVPMLEHLLKLMAKENIPNLQIGMAHRGRLNVLTHILEKPYEMMLSEFMHTDPMKFLPEDNSLSLTSGWVGDVKYHLGGSKLRTDNGIDQQITLANNPSHLEVVSPVVQGKTRAEQEDTDHNGLPDLDFNRSLAVLVHGDAAFPAQGVVFESLNLGKLDGYTTGGSIHIVANNRVGFTTEEFDARSTDHASDAALSFNLPVFHVNADKPEHVLRTIELALKYRQAFNKDAVINLIGYRRYGHNEMDEPSTTNPMLYKEVKAHDTIEHIYGSQLVEEKIISKEEKENIIEDAQKEMRAAHDKIDKTDTVIKSEIEVPEAIQEGLKNEPEPEITLERLKEINDALFEYPEDFTVFKKLKQVLDRRKLPFEDDTALVDWAHAEALAFATINQDGTPIRLTGQDSQRGTFAHRHAVLHDSENGREYIPLHHVPDVKATFDIHNSPLSEAAVVGFDYGYNVENKESLVIWEAQYGDFANMAQVYFDNFMSSGNAKWGETSGFTLFLPHGQEGSGPEHSSARLERFLHLGANQNMTVVNLTSTANYFYLLRRQARYLNTDKMRPLVIMSPKSLLRNQLVSNPVDKFIGNHFREIIVEKHDKSKVKKVLLAHGKMAVDLLNHQKDNNPEEIALIRIEQLYPFPGEEIKEVLDSIENLDEVRFVQEEPKNMGAYSSVLPKILDILPQNVKRSYVGRPISSSPAEGDGETYKKIQQNIIEKAMKVQEDE</sequence>
<evidence type="ECO:0000256" key="5">
    <source>
        <dbReference type="ARBA" id="ARBA00023152"/>
    </source>
</evidence>
<dbReference type="FunFam" id="3.40.50.970:FF:000036">
    <property type="entry name" value="2-oxoglutarate dehydrogenase E1 component"/>
    <property type="match status" value="1"/>
</dbReference>
<dbReference type="Gene3D" id="3.40.50.12470">
    <property type="match status" value="1"/>
</dbReference>
<dbReference type="PANTHER" id="PTHR23152:SF4">
    <property type="entry name" value="2-OXOADIPATE DEHYDROGENASE COMPLEX COMPONENT E1"/>
    <property type="match status" value="1"/>
</dbReference>
<dbReference type="InterPro" id="IPR005475">
    <property type="entry name" value="Transketolase-like_Pyr-bd"/>
</dbReference>
<protein>
    <recommendedName>
        <fullName evidence="2">oxoglutarate dehydrogenase (succinyl-transferring)</fullName>
        <ecNumber evidence="2">1.2.4.2</ecNumber>
    </recommendedName>
</protein>
<dbReference type="GO" id="GO:0006096">
    <property type="term" value="P:glycolytic process"/>
    <property type="evidence" value="ECO:0007669"/>
    <property type="project" value="UniProtKB-KW"/>
</dbReference>
<comment type="cofactor">
    <cofactor evidence="1">
        <name>thiamine diphosphate</name>
        <dbReference type="ChEBI" id="CHEBI:58937"/>
    </cofactor>
</comment>
<dbReference type="GO" id="GO:0045252">
    <property type="term" value="C:oxoglutarate dehydrogenase complex"/>
    <property type="evidence" value="ECO:0007669"/>
    <property type="project" value="TreeGrafter"/>
</dbReference>
<evidence type="ECO:0000313" key="10">
    <source>
        <dbReference type="Proteomes" id="UP000199008"/>
    </source>
</evidence>
<evidence type="ECO:0000256" key="1">
    <source>
        <dbReference type="ARBA" id="ARBA00001964"/>
    </source>
</evidence>
<dbReference type="NCBIfam" id="NF006914">
    <property type="entry name" value="PRK09404.1"/>
    <property type="match status" value="1"/>
</dbReference>
<keyword evidence="5" id="KW-0324">Glycolysis</keyword>
<evidence type="ECO:0000313" key="9">
    <source>
        <dbReference type="EMBL" id="SDK50582.1"/>
    </source>
</evidence>
<keyword evidence="3" id="KW-0560">Oxidoreductase</keyword>
<dbReference type="EMBL" id="FNFY01000004">
    <property type="protein sequence ID" value="SDK50582.1"/>
    <property type="molecule type" value="Genomic_DNA"/>
</dbReference>
<dbReference type="InterPro" id="IPR011603">
    <property type="entry name" value="2oxoglutarate_DH_E1"/>
</dbReference>
<keyword evidence="4" id="KW-0786">Thiamine pyrophosphate</keyword>
<accession>A0A1G9CG00</accession>
<dbReference type="STRING" id="576118.SAMN05216216_10454"/>
<dbReference type="GO" id="GO:0005829">
    <property type="term" value="C:cytosol"/>
    <property type="evidence" value="ECO:0007669"/>
    <property type="project" value="TreeGrafter"/>
</dbReference>